<organism evidence="2 3">
    <name type="scientific">Opisthorchis viverrini</name>
    <name type="common">Southeast Asian liver fluke</name>
    <dbReference type="NCBI Taxonomy" id="6198"/>
    <lineage>
        <taxon>Eukaryota</taxon>
        <taxon>Metazoa</taxon>
        <taxon>Spiralia</taxon>
        <taxon>Lophotrochozoa</taxon>
        <taxon>Platyhelminthes</taxon>
        <taxon>Trematoda</taxon>
        <taxon>Digenea</taxon>
        <taxon>Opisthorchiida</taxon>
        <taxon>Opisthorchiata</taxon>
        <taxon>Opisthorchiidae</taxon>
        <taxon>Opisthorchis</taxon>
    </lineage>
</organism>
<feature type="compositionally biased region" description="Polar residues" evidence="1">
    <location>
        <begin position="195"/>
        <end position="208"/>
    </location>
</feature>
<dbReference type="OrthoDB" id="10051650at2759"/>
<evidence type="ECO:0000313" key="3">
    <source>
        <dbReference type="Proteomes" id="UP000054324"/>
    </source>
</evidence>
<dbReference type="KEGG" id="ovi:T265_10664"/>
<dbReference type="CTD" id="20324832"/>
<dbReference type="Proteomes" id="UP000054324">
    <property type="component" value="Unassembled WGS sequence"/>
</dbReference>
<proteinExistence type="predicted"/>
<dbReference type="AlphaFoldDB" id="A0A074Z5R7"/>
<keyword evidence="3" id="KW-1185">Reference proteome</keyword>
<reference evidence="2 3" key="1">
    <citation type="submission" date="2013-11" db="EMBL/GenBank/DDBJ databases">
        <title>Opisthorchis viverrini - life in the bile duct.</title>
        <authorList>
            <person name="Young N.D."/>
            <person name="Nagarajan N."/>
            <person name="Lin S.J."/>
            <person name="Korhonen P.K."/>
            <person name="Jex A.R."/>
            <person name="Hall R.S."/>
            <person name="Safavi-Hemami H."/>
            <person name="Kaewkong W."/>
            <person name="Bertrand D."/>
            <person name="Gao S."/>
            <person name="Seet Q."/>
            <person name="Wongkham S."/>
            <person name="Teh B.T."/>
            <person name="Wongkham C."/>
            <person name="Intapan P.M."/>
            <person name="Maleewong W."/>
            <person name="Yang X."/>
            <person name="Hu M."/>
            <person name="Wang Z."/>
            <person name="Hofmann A."/>
            <person name="Sternberg P.W."/>
            <person name="Tan P."/>
            <person name="Wang J."/>
            <person name="Gasser R.B."/>
        </authorList>
    </citation>
    <scope>NUCLEOTIDE SEQUENCE [LARGE SCALE GENOMIC DNA]</scope>
</reference>
<gene>
    <name evidence="2" type="ORF">T265_10664</name>
</gene>
<name>A0A074Z5R7_OPIVI</name>
<dbReference type="RefSeq" id="XP_009175379.1">
    <property type="nucleotide sequence ID" value="XM_009177115.1"/>
</dbReference>
<dbReference type="GeneID" id="20324832"/>
<evidence type="ECO:0000313" key="2">
    <source>
        <dbReference type="EMBL" id="KER20877.1"/>
    </source>
</evidence>
<protein>
    <submittedName>
        <fullName evidence="2">Uncharacterized protein</fullName>
    </submittedName>
</protein>
<evidence type="ECO:0000256" key="1">
    <source>
        <dbReference type="SAM" id="MobiDB-lite"/>
    </source>
</evidence>
<feature type="region of interest" description="Disordered" evidence="1">
    <location>
        <begin position="192"/>
        <end position="215"/>
    </location>
</feature>
<accession>A0A074Z5R7</accession>
<sequence length="249" mass="27732">MTSEEVGASWFKWLERKFTDRKVRGSNPTSVSRLPLSRLGQPDGISALMLPLGGMAAGHRKGVTAERFFYIWQEIKRNKKMAEISQYSQLSFDGSNGIIPRASMNPRIHVPICNLSGASNKIAKALCFGTAKRRAALCCRATRWKHEGGYTVRLPKPIQEIYSRDTVAGLEPKLLTEMSLAQWLEREVGHRKVRASNQTSASRLSQSRLGKPGSNPAFVLPSGGMVTRYRKGATGERFEVFLVSHLELI</sequence>
<dbReference type="EMBL" id="KL597013">
    <property type="protein sequence ID" value="KER20877.1"/>
    <property type="molecule type" value="Genomic_DNA"/>
</dbReference>